<dbReference type="Proteomes" id="UP000007844">
    <property type="component" value="Chromosome"/>
</dbReference>
<dbReference type="GO" id="GO:0000270">
    <property type="term" value="P:peptidoglycan metabolic process"/>
    <property type="evidence" value="ECO:0007669"/>
    <property type="project" value="TreeGrafter"/>
</dbReference>
<keyword evidence="1" id="KW-0472">Membrane</keyword>
<gene>
    <name evidence="3" type="ORF">Desaf_0499</name>
</gene>
<dbReference type="Pfam" id="PF02698">
    <property type="entry name" value="DUF218"/>
    <property type="match status" value="1"/>
</dbReference>
<proteinExistence type="predicted"/>
<dbReference type="HOGENOM" id="CLU_053514_1_2_7"/>
<evidence type="ECO:0000259" key="2">
    <source>
        <dbReference type="Pfam" id="PF02698"/>
    </source>
</evidence>
<evidence type="ECO:0000256" key="1">
    <source>
        <dbReference type="SAM" id="Phobius"/>
    </source>
</evidence>
<name>F3YUH1_DESAF</name>
<organism evidence="3 4">
    <name type="scientific">Desulfocurvibacter africanus subsp. africanus str. Walvis Bay</name>
    <dbReference type="NCBI Taxonomy" id="690850"/>
    <lineage>
        <taxon>Bacteria</taxon>
        <taxon>Pseudomonadati</taxon>
        <taxon>Thermodesulfobacteriota</taxon>
        <taxon>Desulfovibrionia</taxon>
        <taxon>Desulfovibrionales</taxon>
        <taxon>Desulfovibrionaceae</taxon>
        <taxon>Desulfocurvibacter</taxon>
    </lineage>
</organism>
<dbReference type="CDD" id="cd06259">
    <property type="entry name" value="YdcF-like"/>
    <property type="match status" value="1"/>
</dbReference>
<sequence>MFVASKLLWFLASLDNLLLLLAALGAALLWTRWSRWGRRCVGFALAGLLILAVLPVGQALMSPLEERFPRPVEMPAEVEGIIVLGGYQDLLVFENRGQPELTAAADRLVAFVELARRYPHAKLVVSGGSGMLLRQDLKESDVTRAALACLGFDDSRVIYEEISRTTHENAMVSRPSQDGLWLLVTSASHMPRAVGVFRAQDWRVLPYPVDYRTVAGMVWEFPFQTGQRLALVSAAMREWVGLVVYRLIGRSDALFPAAQSLEP</sequence>
<dbReference type="PANTHER" id="PTHR30336:SF4">
    <property type="entry name" value="ENVELOPE BIOGENESIS FACTOR ELYC"/>
    <property type="match status" value="1"/>
</dbReference>
<dbReference type="KEGG" id="daf:Desaf_0499"/>
<dbReference type="InterPro" id="IPR003848">
    <property type="entry name" value="DUF218"/>
</dbReference>
<dbReference type="PANTHER" id="PTHR30336">
    <property type="entry name" value="INNER MEMBRANE PROTEIN, PROBABLE PERMEASE"/>
    <property type="match status" value="1"/>
</dbReference>
<protein>
    <recommendedName>
        <fullName evidence="2">DUF218 domain-containing protein</fullName>
    </recommendedName>
</protein>
<dbReference type="eggNOG" id="COG1434">
    <property type="taxonomic scope" value="Bacteria"/>
</dbReference>
<dbReference type="GO" id="GO:0005886">
    <property type="term" value="C:plasma membrane"/>
    <property type="evidence" value="ECO:0007669"/>
    <property type="project" value="TreeGrafter"/>
</dbReference>
<keyword evidence="4" id="KW-1185">Reference proteome</keyword>
<dbReference type="Gene3D" id="3.40.50.620">
    <property type="entry name" value="HUPs"/>
    <property type="match status" value="1"/>
</dbReference>
<feature type="transmembrane region" description="Helical" evidence="1">
    <location>
        <begin position="41"/>
        <end position="61"/>
    </location>
</feature>
<feature type="domain" description="DUF218" evidence="2">
    <location>
        <begin position="80"/>
        <end position="241"/>
    </location>
</feature>
<feature type="transmembrane region" description="Helical" evidence="1">
    <location>
        <begin position="6"/>
        <end position="29"/>
    </location>
</feature>
<dbReference type="STRING" id="690850.Desaf_0499"/>
<dbReference type="GO" id="GO:0043164">
    <property type="term" value="P:Gram-negative-bacterium-type cell wall biogenesis"/>
    <property type="evidence" value="ECO:0007669"/>
    <property type="project" value="TreeGrafter"/>
</dbReference>
<dbReference type="InterPro" id="IPR014729">
    <property type="entry name" value="Rossmann-like_a/b/a_fold"/>
</dbReference>
<keyword evidence="1" id="KW-0812">Transmembrane</keyword>
<dbReference type="InterPro" id="IPR051599">
    <property type="entry name" value="Cell_Envelope_Assoc"/>
</dbReference>
<keyword evidence="1" id="KW-1133">Transmembrane helix</keyword>
<dbReference type="EMBL" id="CP003221">
    <property type="protein sequence ID" value="EGJ48853.1"/>
    <property type="molecule type" value="Genomic_DNA"/>
</dbReference>
<accession>F3YUH1</accession>
<evidence type="ECO:0000313" key="3">
    <source>
        <dbReference type="EMBL" id="EGJ48853.1"/>
    </source>
</evidence>
<reference evidence="3 4" key="1">
    <citation type="journal article" date="2011" name="J. Bacteriol.">
        <title>Genome sequence of the mercury-methylating and pleomorphic Desulfovibrio africanus Strain Walvis Bay.</title>
        <authorList>
            <person name="Brown S.D."/>
            <person name="Wall J.D."/>
            <person name="Kucken A.M."/>
            <person name="Gilmour C.C."/>
            <person name="Podar M."/>
            <person name="Brandt C.C."/>
            <person name="Teshima H."/>
            <person name="Detter J.C."/>
            <person name="Han C.S."/>
            <person name="Land M.L."/>
            <person name="Lucas S."/>
            <person name="Han J."/>
            <person name="Pennacchio L."/>
            <person name="Nolan M."/>
            <person name="Pitluck S."/>
            <person name="Woyke T."/>
            <person name="Goodwin L."/>
            <person name="Palumbo A.V."/>
            <person name="Elias D.A."/>
        </authorList>
    </citation>
    <scope>NUCLEOTIDE SEQUENCE [LARGE SCALE GENOMIC DNA]</scope>
    <source>
        <strain evidence="3 4">Walvis Bay</strain>
    </source>
</reference>
<evidence type="ECO:0000313" key="4">
    <source>
        <dbReference type="Proteomes" id="UP000007844"/>
    </source>
</evidence>
<dbReference type="AlphaFoldDB" id="F3YUH1"/>
<dbReference type="RefSeq" id="WP_014258699.1">
    <property type="nucleotide sequence ID" value="NC_016629.1"/>
</dbReference>